<evidence type="ECO:0000313" key="11">
    <source>
        <dbReference type="EMBL" id="OGY37337.1"/>
    </source>
</evidence>
<proteinExistence type="inferred from homology"/>
<feature type="non-terminal residue" evidence="11">
    <location>
        <position position="312"/>
    </location>
</feature>
<dbReference type="InterPro" id="IPR050079">
    <property type="entry name" value="DEAD_box_RNA_helicase"/>
</dbReference>
<evidence type="ECO:0000256" key="2">
    <source>
        <dbReference type="ARBA" id="ARBA00022801"/>
    </source>
</evidence>
<dbReference type="Gene3D" id="3.40.50.300">
    <property type="entry name" value="P-loop containing nucleotide triphosphate hydrolases"/>
    <property type="match status" value="2"/>
</dbReference>
<reference evidence="11 12" key="1">
    <citation type="journal article" date="2016" name="Nat. Commun.">
        <title>Thousands of microbial genomes shed light on interconnected biogeochemical processes in an aquifer system.</title>
        <authorList>
            <person name="Anantharaman K."/>
            <person name="Brown C.T."/>
            <person name="Hug L.A."/>
            <person name="Sharon I."/>
            <person name="Castelle C.J."/>
            <person name="Probst A.J."/>
            <person name="Thomas B.C."/>
            <person name="Singh A."/>
            <person name="Wilkins M.J."/>
            <person name="Karaoz U."/>
            <person name="Brodie E.L."/>
            <person name="Williams K.H."/>
            <person name="Hubbard S.S."/>
            <person name="Banfield J.F."/>
        </authorList>
    </citation>
    <scope>NUCLEOTIDE SEQUENCE [LARGE SCALE GENOMIC DNA]</scope>
</reference>
<dbReference type="EMBL" id="MHHS01000010">
    <property type="protein sequence ID" value="OGY37337.1"/>
    <property type="molecule type" value="Genomic_DNA"/>
</dbReference>
<evidence type="ECO:0000256" key="6">
    <source>
        <dbReference type="PROSITE-ProRule" id="PRU00552"/>
    </source>
</evidence>
<evidence type="ECO:0000256" key="5">
    <source>
        <dbReference type="ARBA" id="ARBA00038437"/>
    </source>
</evidence>
<organism evidence="11 12">
    <name type="scientific">Candidatus Andersenbacteria bacterium RIFCSPHIGHO2_12_FULL_45_11b</name>
    <dbReference type="NCBI Taxonomy" id="1797282"/>
    <lineage>
        <taxon>Bacteria</taxon>
        <taxon>Candidatus Anderseniibacteriota</taxon>
    </lineage>
</organism>
<comment type="similarity">
    <text evidence="5 7">Belongs to the DEAD box helicase family.</text>
</comment>
<dbReference type="SUPFAM" id="SSF52540">
    <property type="entry name" value="P-loop containing nucleoside triphosphate hydrolases"/>
    <property type="match status" value="2"/>
</dbReference>
<evidence type="ECO:0000259" key="8">
    <source>
        <dbReference type="PROSITE" id="PS51192"/>
    </source>
</evidence>
<evidence type="ECO:0000256" key="7">
    <source>
        <dbReference type="RuleBase" id="RU000492"/>
    </source>
</evidence>
<dbReference type="InterPro" id="IPR014014">
    <property type="entry name" value="RNA_helicase_DEAD_Q_motif"/>
</dbReference>
<dbReference type="InterPro" id="IPR011545">
    <property type="entry name" value="DEAD/DEAH_box_helicase_dom"/>
</dbReference>
<dbReference type="PROSITE" id="PS51192">
    <property type="entry name" value="HELICASE_ATP_BIND_1"/>
    <property type="match status" value="1"/>
</dbReference>
<dbReference type="CDD" id="cd00268">
    <property type="entry name" value="DEADc"/>
    <property type="match status" value="1"/>
</dbReference>
<evidence type="ECO:0000313" key="12">
    <source>
        <dbReference type="Proteomes" id="UP000177941"/>
    </source>
</evidence>
<comment type="caution">
    <text evidence="11">The sequence shown here is derived from an EMBL/GenBank/DDBJ whole genome shotgun (WGS) entry which is preliminary data.</text>
</comment>
<dbReference type="InterPro" id="IPR014001">
    <property type="entry name" value="Helicase_ATP-bd"/>
</dbReference>
<dbReference type="CDD" id="cd18787">
    <property type="entry name" value="SF2_C_DEAD"/>
    <property type="match status" value="1"/>
</dbReference>
<evidence type="ECO:0000256" key="4">
    <source>
        <dbReference type="ARBA" id="ARBA00022840"/>
    </source>
</evidence>
<dbReference type="InterPro" id="IPR001650">
    <property type="entry name" value="Helicase_C-like"/>
</dbReference>
<sequence length="312" mass="34092">MSTFSTLGLKPSIIAVLDKLKFTVPTPIQAQAIPIAVSGKDVIGIAQTGTGKTLAFSLPMLQQLSVLKKQGLVILPTRELAIQVEEAIRSLGQSFGIRTAVLIGGASMFHQITALKRSPHIIIGTPGRINDHLEQKKLSLGNIGVLVLDEADRMLDMGFAPQINAILRHVPKERQTMLFSATMPPEIVSIASKYMKTPVRVEVARAGSVAEQVEQELFLVARDQKDRLLDKLLDECKGTVLVFSRTKYGAKKICRAIRHMGHTVAEIHSNLSLSQRRRSLAGFKSGDFRVLVATDIAARGIDVTNIELVVNY</sequence>
<dbReference type="PANTHER" id="PTHR47959">
    <property type="entry name" value="ATP-DEPENDENT RNA HELICASE RHLE-RELATED"/>
    <property type="match status" value="1"/>
</dbReference>
<dbReference type="GO" id="GO:0003676">
    <property type="term" value="F:nucleic acid binding"/>
    <property type="evidence" value="ECO:0007669"/>
    <property type="project" value="InterPro"/>
</dbReference>
<dbReference type="GO" id="GO:0003724">
    <property type="term" value="F:RNA helicase activity"/>
    <property type="evidence" value="ECO:0007669"/>
    <property type="project" value="InterPro"/>
</dbReference>
<gene>
    <name evidence="11" type="ORF">A3E36_03435</name>
</gene>
<keyword evidence="1 7" id="KW-0547">Nucleotide-binding</keyword>
<dbReference type="GO" id="GO:0005829">
    <property type="term" value="C:cytosol"/>
    <property type="evidence" value="ECO:0007669"/>
    <property type="project" value="TreeGrafter"/>
</dbReference>
<dbReference type="PROSITE" id="PS51194">
    <property type="entry name" value="HELICASE_CTER"/>
    <property type="match status" value="1"/>
</dbReference>
<keyword evidence="4 7" id="KW-0067">ATP-binding</keyword>
<accession>A0A1G1XDH3</accession>
<keyword evidence="2 7" id="KW-0378">Hydrolase</keyword>
<evidence type="ECO:0000259" key="10">
    <source>
        <dbReference type="PROSITE" id="PS51195"/>
    </source>
</evidence>
<dbReference type="InterPro" id="IPR027417">
    <property type="entry name" value="P-loop_NTPase"/>
</dbReference>
<evidence type="ECO:0000256" key="3">
    <source>
        <dbReference type="ARBA" id="ARBA00022806"/>
    </source>
</evidence>
<dbReference type="Pfam" id="PF00271">
    <property type="entry name" value="Helicase_C"/>
    <property type="match status" value="1"/>
</dbReference>
<dbReference type="SMART" id="SM00490">
    <property type="entry name" value="HELICc"/>
    <property type="match status" value="1"/>
</dbReference>
<dbReference type="GO" id="GO:0016787">
    <property type="term" value="F:hydrolase activity"/>
    <property type="evidence" value="ECO:0007669"/>
    <property type="project" value="UniProtKB-KW"/>
</dbReference>
<dbReference type="PANTHER" id="PTHR47959:SF13">
    <property type="entry name" value="ATP-DEPENDENT RNA HELICASE RHLE"/>
    <property type="match status" value="1"/>
</dbReference>
<feature type="short sequence motif" description="Q motif" evidence="6">
    <location>
        <begin position="2"/>
        <end position="30"/>
    </location>
</feature>
<feature type="domain" description="DEAD-box RNA helicase Q" evidence="10">
    <location>
        <begin position="2"/>
        <end position="30"/>
    </location>
</feature>
<evidence type="ECO:0000256" key="1">
    <source>
        <dbReference type="ARBA" id="ARBA00022741"/>
    </source>
</evidence>
<evidence type="ECO:0008006" key="13">
    <source>
        <dbReference type="Google" id="ProtNLM"/>
    </source>
</evidence>
<evidence type="ECO:0000259" key="9">
    <source>
        <dbReference type="PROSITE" id="PS51194"/>
    </source>
</evidence>
<dbReference type="Proteomes" id="UP000177941">
    <property type="component" value="Unassembled WGS sequence"/>
</dbReference>
<dbReference type="PROSITE" id="PS00039">
    <property type="entry name" value="DEAD_ATP_HELICASE"/>
    <property type="match status" value="1"/>
</dbReference>
<dbReference type="Pfam" id="PF00270">
    <property type="entry name" value="DEAD"/>
    <property type="match status" value="1"/>
</dbReference>
<dbReference type="GO" id="GO:0005524">
    <property type="term" value="F:ATP binding"/>
    <property type="evidence" value="ECO:0007669"/>
    <property type="project" value="UniProtKB-KW"/>
</dbReference>
<feature type="domain" description="Helicase C-terminal" evidence="9">
    <location>
        <begin position="228"/>
        <end position="312"/>
    </location>
</feature>
<dbReference type="AlphaFoldDB" id="A0A1G1XDH3"/>
<keyword evidence="3 7" id="KW-0347">Helicase</keyword>
<dbReference type="PROSITE" id="PS51195">
    <property type="entry name" value="Q_MOTIF"/>
    <property type="match status" value="1"/>
</dbReference>
<dbReference type="SMART" id="SM00487">
    <property type="entry name" value="DEXDc"/>
    <property type="match status" value="1"/>
</dbReference>
<feature type="domain" description="Helicase ATP-binding" evidence="8">
    <location>
        <begin position="33"/>
        <end position="201"/>
    </location>
</feature>
<dbReference type="InterPro" id="IPR044742">
    <property type="entry name" value="DEAD/DEAH_RhlB"/>
</dbReference>
<protein>
    <recommendedName>
        <fullName evidence="13">DEAD/DEAH box helicase</fullName>
    </recommendedName>
</protein>
<name>A0A1G1XDH3_9BACT</name>
<dbReference type="InterPro" id="IPR000629">
    <property type="entry name" value="RNA-helicase_DEAD-box_CS"/>
</dbReference>